<protein>
    <recommendedName>
        <fullName evidence="3">BclA C-terminal domain-containing protein</fullName>
    </recommendedName>
</protein>
<comment type="caution">
    <text evidence="1">The sequence shown here is derived from an EMBL/GenBank/DDBJ whole genome shotgun (WGS) entry which is preliminary data.</text>
</comment>
<evidence type="ECO:0000313" key="1">
    <source>
        <dbReference type="EMBL" id="CAH1059260.1"/>
    </source>
</evidence>
<keyword evidence="2" id="KW-1185">Reference proteome</keyword>
<name>A0ABN8FMK8_9BACL</name>
<sequence>MQSIENPNILSYVNYKGGATMGTYLDGRTSQNASLANSISIPITVLNAPQLFGQIGLLTAGVTTNPRVLLKGTISVTLPLALVGITITIVRGTLPTDPLIYSATSTFGLSILAPQVITFSADDFLPAITPQLTYTAFVSSDTLGTVRVGPESFDAILVSD</sequence>
<reference evidence="1" key="1">
    <citation type="submission" date="2021-12" db="EMBL/GenBank/DDBJ databases">
        <authorList>
            <person name="Criscuolo A."/>
        </authorList>
    </citation>
    <scope>NUCLEOTIDE SEQUENCE</scope>
    <source>
        <strain evidence="1">CIP111894</strain>
    </source>
</reference>
<proteinExistence type="predicted"/>
<organism evidence="1 2">
    <name type="scientific">Paenibacillus pseudetheri</name>
    <dbReference type="NCBI Taxonomy" id="2897682"/>
    <lineage>
        <taxon>Bacteria</taxon>
        <taxon>Bacillati</taxon>
        <taxon>Bacillota</taxon>
        <taxon>Bacilli</taxon>
        <taxon>Bacillales</taxon>
        <taxon>Paenibacillaceae</taxon>
        <taxon>Paenibacillus</taxon>
    </lineage>
</organism>
<gene>
    <name evidence="1" type="ORF">PAECIP111894_05466</name>
</gene>
<evidence type="ECO:0000313" key="2">
    <source>
        <dbReference type="Proteomes" id="UP000838749"/>
    </source>
</evidence>
<dbReference type="Proteomes" id="UP000838749">
    <property type="component" value="Unassembled WGS sequence"/>
</dbReference>
<dbReference type="EMBL" id="CAKMAB010000050">
    <property type="protein sequence ID" value="CAH1059260.1"/>
    <property type="molecule type" value="Genomic_DNA"/>
</dbReference>
<accession>A0ABN8FMK8</accession>
<evidence type="ECO:0008006" key="3">
    <source>
        <dbReference type="Google" id="ProtNLM"/>
    </source>
</evidence>